<accession>Q07TJ2</accession>
<evidence type="ECO:0000256" key="3">
    <source>
        <dbReference type="ARBA" id="ARBA00022989"/>
    </source>
</evidence>
<keyword evidence="3 5" id="KW-1133">Transmembrane helix</keyword>
<feature type="transmembrane region" description="Helical" evidence="5">
    <location>
        <begin position="88"/>
        <end position="108"/>
    </location>
</feature>
<name>Q07TJ2_RHOP5</name>
<dbReference type="GO" id="GO:0006457">
    <property type="term" value="P:protein folding"/>
    <property type="evidence" value="ECO:0007669"/>
    <property type="project" value="InterPro"/>
</dbReference>
<feature type="transmembrane region" description="Helical" evidence="5">
    <location>
        <begin position="64"/>
        <end position="81"/>
    </location>
</feature>
<keyword evidence="2 5" id="KW-0812">Transmembrane</keyword>
<evidence type="ECO:0000256" key="5">
    <source>
        <dbReference type="SAM" id="Phobius"/>
    </source>
</evidence>
<comment type="subcellular location">
    <subcellularLocation>
        <location evidence="1">Membrane</location>
        <topology evidence="1">Multi-pass membrane protein</topology>
    </subcellularLocation>
</comment>
<feature type="transmembrane region" description="Helical" evidence="5">
    <location>
        <begin position="23"/>
        <end position="44"/>
    </location>
</feature>
<proteinExistence type="predicted"/>
<evidence type="ECO:0000256" key="2">
    <source>
        <dbReference type="ARBA" id="ARBA00022692"/>
    </source>
</evidence>
<dbReference type="Pfam" id="PF02600">
    <property type="entry name" value="DsbB"/>
    <property type="match status" value="1"/>
</dbReference>
<dbReference type="InterPro" id="IPR003752">
    <property type="entry name" value="DiS_bond_form_DsbB/BdbC"/>
</dbReference>
<dbReference type="SUPFAM" id="SSF158442">
    <property type="entry name" value="DsbB-like"/>
    <property type="match status" value="1"/>
</dbReference>
<organism evidence="6">
    <name type="scientific">Rhodopseudomonas palustris (strain BisA53)</name>
    <dbReference type="NCBI Taxonomy" id="316055"/>
    <lineage>
        <taxon>Bacteria</taxon>
        <taxon>Pseudomonadati</taxon>
        <taxon>Pseudomonadota</taxon>
        <taxon>Alphaproteobacteria</taxon>
        <taxon>Hyphomicrobiales</taxon>
        <taxon>Nitrobacteraceae</taxon>
        <taxon>Rhodopseudomonas</taxon>
    </lineage>
</organism>
<dbReference type="InterPro" id="IPR024199">
    <property type="entry name" value="Uncharacterised_DsbB"/>
</dbReference>
<dbReference type="STRING" id="316055.RPE_0786"/>
<protein>
    <submittedName>
        <fullName evidence="6">Disulphide bond formation protein DsbB</fullName>
    </submittedName>
</protein>
<reference evidence="6" key="1">
    <citation type="submission" date="2006-09" db="EMBL/GenBank/DDBJ databases">
        <title>Complete sequence of Rhodopseudomonas palustris BisA53.</title>
        <authorList>
            <consortium name="US DOE Joint Genome Institute"/>
            <person name="Copeland A."/>
            <person name="Lucas S."/>
            <person name="Lapidus A."/>
            <person name="Barry K."/>
            <person name="Detter J.C."/>
            <person name="Glavina del Rio T."/>
            <person name="Hammon N."/>
            <person name="Israni S."/>
            <person name="Dalin E."/>
            <person name="Tice H."/>
            <person name="Pitluck S."/>
            <person name="Chain P."/>
            <person name="Malfatti S."/>
            <person name="Shin M."/>
            <person name="Vergez L."/>
            <person name="Schmutz J."/>
            <person name="Larimer F."/>
            <person name="Land M."/>
            <person name="Hauser L."/>
            <person name="Pelletier D.A."/>
            <person name="Kyrpides N."/>
            <person name="Kim E."/>
            <person name="Harwood C.S."/>
            <person name="Oda Y."/>
            <person name="Richardson P."/>
        </authorList>
    </citation>
    <scope>NUCLEOTIDE SEQUENCE [LARGE SCALE GENOMIC DNA]</scope>
    <source>
        <strain evidence="6">BisA53</strain>
    </source>
</reference>
<keyword evidence="4 5" id="KW-0472">Membrane</keyword>
<feature type="transmembrane region" description="Helical" evidence="5">
    <location>
        <begin position="158"/>
        <end position="178"/>
    </location>
</feature>
<evidence type="ECO:0000313" key="6">
    <source>
        <dbReference type="EMBL" id="ABJ04742.1"/>
    </source>
</evidence>
<dbReference type="GO" id="GO:0016020">
    <property type="term" value="C:membrane"/>
    <property type="evidence" value="ECO:0007669"/>
    <property type="project" value="UniProtKB-SubCell"/>
</dbReference>
<dbReference type="eggNOG" id="COG1495">
    <property type="taxonomic scope" value="Bacteria"/>
</dbReference>
<evidence type="ECO:0000256" key="1">
    <source>
        <dbReference type="ARBA" id="ARBA00004141"/>
    </source>
</evidence>
<evidence type="ECO:0000256" key="4">
    <source>
        <dbReference type="ARBA" id="ARBA00023136"/>
    </source>
</evidence>
<dbReference type="Gene3D" id="1.20.1550.10">
    <property type="entry name" value="DsbB-like"/>
    <property type="match status" value="1"/>
</dbReference>
<gene>
    <name evidence="6" type="ordered locus">RPE_0786</name>
</gene>
<dbReference type="InterPro" id="IPR023380">
    <property type="entry name" value="DsbB-like_sf"/>
</dbReference>
<dbReference type="HOGENOM" id="CLU_098660_0_0_5"/>
<dbReference type="GO" id="GO:0015035">
    <property type="term" value="F:protein-disulfide reductase activity"/>
    <property type="evidence" value="ECO:0007669"/>
    <property type="project" value="InterPro"/>
</dbReference>
<sequence>MPSKSLAAEPTVNSSHALAAGRWAGLAAWAVALIGAATLAGAWIFEFGFDIKPCPLCLEQRYGYYLATPLALMLALAAGRVSPIWLRAGLVVVALMMLGSAGLGGYHAGVEWGFWKGPAGCSGQALNFGSAGSLLEQLDKVKVIACDEVQWRFLGLSLAGYNVLISLGMATIAGFGAWRARPRAS</sequence>
<dbReference type="PIRSF" id="PIRSF033913">
    <property type="entry name" value="S-S_format_DsbB"/>
    <property type="match status" value="1"/>
</dbReference>
<dbReference type="EMBL" id="CP000463">
    <property type="protein sequence ID" value="ABJ04742.1"/>
    <property type="molecule type" value="Genomic_DNA"/>
</dbReference>
<dbReference type="KEGG" id="rpe:RPE_0786"/>
<dbReference type="AlphaFoldDB" id="Q07TJ2"/>